<dbReference type="EnsemblProtists" id="EOD33184">
    <property type="protein sequence ID" value="EOD33184"/>
    <property type="gene ID" value="EMIHUDRAFT_202409"/>
</dbReference>
<dbReference type="EnsemblProtists" id="EOD07313">
    <property type="protein sequence ID" value="EOD07313"/>
    <property type="gene ID" value="EMIHUDRAFT_198745"/>
</dbReference>
<evidence type="ECO:0000313" key="3">
    <source>
        <dbReference type="EnsemblProtists" id="EOD07313"/>
    </source>
</evidence>
<sequence length="140" mass="15462">MLGRCTALPRLASQRSQSTSSSPGGRMVAAAASGDSDAAFAAFKRQQEELALRRDRQFIYSGLLLAGIALFFSVRLSQRARIHEDERHATRLRMYAQIEESDQRRERLLGALPELAQTAARLKPEAAARVAAEVRHVATK</sequence>
<dbReference type="HOGENOM" id="CLU_1838931_0_0_1"/>
<proteinExistence type="predicted"/>
<keyword evidence="2" id="KW-0812">Transmembrane</keyword>
<accession>A0A0D3I7S8</accession>
<dbReference type="GeneID" id="17278455"/>
<dbReference type="AlphaFoldDB" id="A0A0D3I7S8"/>
<keyword evidence="2" id="KW-1133">Transmembrane helix</keyword>
<evidence type="ECO:0000313" key="4">
    <source>
        <dbReference type="Proteomes" id="UP000013827"/>
    </source>
</evidence>
<dbReference type="Proteomes" id="UP000013827">
    <property type="component" value="Unassembled WGS sequence"/>
</dbReference>
<dbReference type="KEGG" id="ehx:EMIHUDRAFT_198745"/>
<reference evidence="4" key="1">
    <citation type="journal article" date="2013" name="Nature">
        <title>Pan genome of the phytoplankton Emiliania underpins its global distribution.</title>
        <authorList>
            <person name="Read B.A."/>
            <person name="Kegel J."/>
            <person name="Klute M.J."/>
            <person name="Kuo A."/>
            <person name="Lefebvre S.C."/>
            <person name="Maumus F."/>
            <person name="Mayer C."/>
            <person name="Miller J."/>
            <person name="Monier A."/>
            <person name="Salamov A."/>
            <person name="Young J."/>
            <person name="Aguilar M."/>
            <person name="Claverie J.M."/>
            <person name="Frickenhaus S."/>
            <person name="Gonzalez K."/>
            <person name="Herman E.K."/>
            <person name="Lin Y.C."/>
            <person name="Napier J."/>
            <person name="Ogata H."/>
            <person name="Sarno A.F."/>
            <person name="Shmutz J."/>
            <person name="Schroeder D."/>
            <person name="de Vargas C."/>
            <person name="Verret F."/>
            <person name="von Dassow P."/>
            <person name="Valentin K."/>
            <person name="Van de Peer Y."/>
            <person name="Wheeler G."/>
            <person name="Dacks J.B."/>
            <person name="Delwiche C.F."/>
            <person name="Dyhrman S.T."/>
            <person name="Glockner G."/>
            <person name="John U."/>
            <person name="Richards T."/>
            <person name="Worden A.Z."/>
            <person name="Zhang X."/>
            <person name="Grigoriev I.V."/>
            <person name="Allen A.E."/>
            <person name="Bidle K."/>
            <person name="Borodovsky M."/>
            <person name="Bowler C."/>
            <person name="Brownlee C."/>
            <person name="Cock J.M."/>
            <person name="Elias M."/>
            <person name="Gladyshev V.N."/>
            <person name="Groth M."/>
            <person name="Guda C."/>
            <person name="Hadaegh A."/>
            <person name="Iglesias-Rodriguez M.D."/>
            <person name="Jenkins J."/>
            <person name="Jones B.M."/>
            <person name="Lawson T."/>
            <person name="Leese F."/>
            <person name="Lindquist E."/>
            <person name="Lobanov A."/>
            <person name="Lomsadze A."/>
            <person name="Malik S.B."/>
            <person name="Marsh M.E."/>
            <person name="Mackinder L."/>
            <person name="Mock T."/>
            <person name="Mueller-Roeber B."/>
            <person name="Pagarete A."/>
            <person name="Parker M."/>
            <person name="Probert I."/>
            <person name="Quesneville H."/>
            <person name="Raines C."/>
            <person name="Rensing S.A."/>
            <person name="Riano-Pachon D.M."/>
            <person name="Richier S."/>
            <person name="Rokitta S."/>
            <person name="Shiraiwa Y."/>
            <person name="Soanes D.M."/>
            <person name="van der Giezen M."/>
            <person name="Wahlund T.M."/>
            <person name="Williams B."/>
            <person name="Wilson W."/>
            <person name="Wolfe G."/>
            <person name="Wurch L.L."/>
        </authorList>
    </citation>
    <scope>NUCLEOTIDE SEQUENCE</scope>
</reference>
<dbReference type="RefSeq" id="XP_005759742.1">
    <property type="nucleotide sequence ID" value="XM_005759685.1"/>
</dbReference>
<feature type="transmembrane region" description="Helical" evidence="2">
    <location>
        <begin position="58"/>
        <end position="77"/>
    </location>
</feature>
<evidence type="ECO:0000256" key="2">
    <source>
        <dbReference type="SAM" id="Phobius"/>
    </source>
</evidence>
<dbReference type="PaxDb" id="2903-EOD07313"/>
<feature type="region of interest" description="Disordered" evidence="1">
    <location>
        <begin position="10"/>
        <end position="29"/>
    </location>
</feature>
<organism evidence="3 4">
    <name type="scientific">Emiliania huxleyi (strain CCMP1516)</name>
    <dbReference type="NCBI Taxonomy" id="280463"/>
    <lineage>
        <taxon>Eukaryota</taxon>
        <taxon>Haptista</taxon>
        <taxon>Haptophyta</taxon>
        <taxon>Prymnesiophyceae</taxon>
        <taxon>Isochrysidales</taxon>
        <taxon>Noelaerhabdaceae</taxon>
        <taxon>Emiliania</taxon>
    </lineage>
</organism>
<dbReference type="RefSeq" id="XP_005785613.1">
    <property type="nucleotide sequence ID" value="XM_005785556.1"/>
</dbReference>
<evidence type="ECO:0000256" key="1">
    <source>
        <dbReference type="SAM" id="MobiDB-lite"/>
    </source>
</evidence>
<dbReference type="GeneID" id="17253180"/>
<reference evidence="3" key="2">
    <citation type="submission" date="2024-10" db="UniProtKB">
        <authorList>
            <consortium name="EnsemblProtists"/>
        </authorList>
    </citation>
    <scope>IDENTIFICATION</scope>
</reference>
<feature type="compositionally biased region" description="Low complexity" evidence="1">
    <location>
        <begin position="13"/>
        <end position="22"/>
    </location>
</feature>
<dbReference type="KEGG" id="ehx:EMIHUDRAFT_202409"/>
<keyword evidence="4" id="KW-1185">Reference proteome</keyword>
<name>A0A0D3I7S8_EMIH1</name>
<keyword evidence="2" id="KW-0472">Membrane</keyword>
<protein>
    <submittedName>
        <fullName evidence="3">Uncharacterized protein</fullName>
    </submittedName>
</protein>